<dbReference type="PANTHER" id="PTHR37516:SF1">
    <property type="entry name" value="SCA1 COMPLEX SCAFFOLD PROTEIN SCAA"/>
    <property type="match status" value="1"/>
</dbReference>
<dbReference type="GO" id="GO:0005886">
    <property type="term" value="C:plasma membrane"/>
    <property type="evidence" value="ECO:0000318"/>
    <property type="project" value="GO_Central"/>
</dbReference>
<evidence type="ECO:0000313" key="1">
    <source>
        <dbReference type="EMBL" id="EAY19657.1"/>
    </source>
</evidence>
<dbReference type="GO" id="GO:0046579">
    <property type="term" value="P:positive regulation of Ras protein signal transduction"/>
    <property type="evidence" value="ECO:0000318"/>
    <property type="project" value="GO_Central"/>
</dbReference>
<evidence type="ECO:0000313" key="2">
    <source>
        <dbReference type="Proteomes" id="UP000001542"/>
    </source>
</evidence>
<keyword evidence="2" id="KW-1185">Reference proteome</keyword>
<dbReference type="OrthoDB" id="17150at2759"/>
<dbReference type="InParanoid" id="A2DIP4"/>
<dbReference type="STRING" id="5722.A2DIP4"/>
<reference evidence="1" key="2">
    <citation type="journal article" date="2007" name="Science">
        <title>Draft genome sequence of the sexually transmitted pathogen Trichomonas vaginalis.</title>
        <authorList>
            <person name="Carlton J.M."/>
            <person name="Hirt R.P."/>
            <person name="Silva J.C."/>
            <person name="Delcher A.L."/>
            <person name="Schatz M."/>
            <person name="Zhao Q."/>
            <person name="Wortman J.R."/>
            <person name="Bidwell S.L."/>
            <person name="Alsmark U.C.M."/>
            <person name="Besteiro S."/>
            <person name="Sicheritz-Ponten T."/>
            <person name="Noel C.J."/>
            <person name="Dacks J.B."/>
            <person name="Foster P.G."/>
            <person name="Simillion C."/>
            <person name="Van de Peer Y."/>
            <person name="Miranda-Saavedra D."/>
            <person name="Barton G.J."/>
            <person name="Westrop G.D."/>
            <person name="Mueller S."/>
            <person name="Dessi D."/>
            <person name="Fiori P.L."/>
            <person name="Ren Q."/>
            <person name="Paulsen I."/>
            <person name="Zhang H."/>
            <person name="Bastida-Corcuera F.D."/>
            <person name="Simoes-Barbosa A."/>
            <person name="Brown M.T."/>
            <person name="Hayes R.D."/>
            <person name="Mukherjee M."/>
            <person name="Okumura C.Y."/>
            <person name="Schneider R."/>
            <person name="Smith A.J."/>
            <person name="Vanacova S."/>
            <person name="Villalvazo M."/>
            <person name="Haas B.J."/>
            <person name="Pertea M."/>
            <person name="Feldblyum T.V."/>
            <person name="Utterback T.R."/>
            <person name="Shu C.L."/>
            <person name="Osoegawa K."/>
            <person name="de Jong P.J."/>
            <person name="Hrdy I."/>
            <person name="Horvathova L."/>
            <person name="Zubacova Z."/>
            <person name="Dolezal P."/>
            <person name="Malik S.B."/>
            <person name="Logsdon J.M. Jr."/>
            <person name="Henze K."/>
            <person name="Gupta A."/>
            <person name="Wang C.C."/>
            <person name="Dunne R.L."/>
            <person name="Upcroft J.A."/>
            <person name="Upcroft P."/>
            <person name="White O."/>
            <person name="Salzberg S.L."/>
            <person name="Tang P."/>
            <person name="Chiu C.-H."/>
            <person name="Lee Y.-S."/>
            <person name="Embley T.M."/>
            <person name="Coombs G.H."/>
            <person name="Mottram J.C."/>
            <person name="Tachezy J."/>
            <person name="Fraser-Liggett C.M."/>
            <person name="Johnson P.J."/>
        </authorList>
    </citation>
    <scope>NUCLEOTIDE SEQUENCE [LARGE SCALE GENOMIC DNA]</scope>
    <source>
        <strain evidence="1">G3</strain>
    </source>
</reference>
<reference evidence="1" key="1">
    <citation type="submission" date="2006-10" db="EMBL/GenBank/DDBJ databases">
        <authorList>
            <person name="Amadeo P."/>
            <person name="Zhao Q."/>
            <person name="Wortman J."/>
            <person name="Fraser-Liggett C."/>
            <person name="Carlton J."/>
        </authorList>
    </citation>
    <scope>NUCLEOTIDE SEQUENCE</scope>
    <source>
        <strain evidence="1">G3</strain>
    </source>
</reference>
<dbReference type="PANTHER" id="PTHR37516">
    <property type="entry name" value="SCA1 COMPLEX SCAFFOLD PROTEIN SCAA"/>
    <property type="match status" value="1"/>
</dbReference>
<name>A2DIP4_TRIV3</name>
<dbReference type="RefSeq" id="XP_001580643.1">
    <property type="nucleotide sequence ID" value="XM_001580593.1"/>
</dbReference>
<gene>
    <name evidence="1" type="ORF">TVAG_432530</name>
</gene>
<dbReference type="VEuPathDB" id="TrichDB:TVAGG3_0562710"/>
<dbReference type="Proteomes" id="UP000001542">
    <property type="component" value="Unassembled WGS sequence"/>
</dbReference>
<dbReference type="AlphaFoldDB" id="A2DIP4"/>
<dbReference type="GO" id="GO:0005829">
    <property type="term" value="C:cytosol"/>
    <property type="evidence" value="ECO:0000318"/>
    <property type="project" value="GO_Central"/>
</dbReference>
<dbReference type="InterPro" id="IPR016024">
    <property type="entry name" value="ARM-type_fold"/>
</dbReference>
<sequence>MSILIPESAQALISESRQLMTNIDKEYDMSQYDFPEPDPFADPKAKPTFAGPHKEIYNQHYVQVNTFDKFPEMPDPDDFATLEEYQLHIHEWEQEVASFSEKIALPQTISHVLPRPTRPEIIPKADREDPVMRAKLKRTFNPMTSPAQPGNQMAVEKILLKGTPYEETDNLPYAGLNEKPVPINAYIESKNSWASELIPQMPDPMLYEYFDDYEDASIRWAKIVQNLEIIPPSPTELGNLTDLPFEGSSTIVAPFKPKDPVKPPKPFTQFECSSKGSKKALKKLFKYYKRTQKALTTPTLASEKVKNLHHSSKTYTPPHAGSIGITAPIIQQAYMQFGVPLTPFEGFSSTQMRRRELITLDVGYLAQPDLYDSGSINAKTETANLANQLNKDVKQFLITDLSPKQYQSLLYEKLPSGDTVGSLLAKKLSVENLVKYSLISNSIRFLSRCSITAQYFLGLQSTSEQVLDLLLPHLERFVALLTFSTPYSFILPELPDEELIAAISESPKSDQQLEQMANDFRQAQLLKCLQSIVFTSPDRFFPFFQIIRPLIHKCFCRLSDIVMSDVTFPLISEGFLNEKNSSVHMFYFRLLRTIVEAEYSRLIRVFAIHDLLKFIKHAVTSQSAIIRRDASSLWQLMMHTDSSLALRIQILNQKPSIILTMLKESQPIIQRYIIDVFTLFRCNNAEFDYRPFPLPLYKNYVDSLCPELQIKIKEPEAQGDQTLKKAESKEQKKQDKFKQELQKCSHLKNPYNVRALTLLLGMMRDYQSIYCKDRNELKEYVNSFITKRSNLLTEYKLSDCLKILYKNDLLEPSKANQISIWAWIFDTILSKDTESPKRLSLWRTFSNALLYQRDFMSFILQNPDLTTRFEKAFNSLDENVSFTMILILPSLAQKLYDAEKKFGNTVEQFVKNNLEEFFRKLCQPDVRISGRILAAYQSKNTSTIMAQVHSSLVIFLKTVINAHEKSSPKDSMLSQFFVSVLDNQEILKPVIADIKQKTVLN</sequence>
<dbReference type="SUPFAM" id="SSF48371">
    <property type="entry name" value="ARM repeat"/>
    <property type="match status" value="1"/>
</dbReference>
<protein>
    <submittedName>
        <fullName evidence="1">Uncharacterized protein</fullName>
    </submittedName>
</protein>
<accession>A2DIP4</accession>
<dbReference type="EMBL" id="DS113205">
    <property type="protein sequence ID" value="EAY19657.1"/>
    <property type="molecule type" value="Genomic_DNA"/>
</dbReference>
<proteinExistence type="predicted"/>
<dbReference type="KEGG" id="tva:5465193"/>
<dbReference type="VEuPathDB" id="TrichDB:TVAG_432530"/>
<organism evidence="1 2">
    <name type="scientific">Trichomonas vaginalis (strain ATCC PRA-98 / G3)</name>
    <dbReference type="NCBI Taxonomy" id="412133"/>
    <lineage>
        <taxon>Eukaryota</taxon>
        <taxon>Metamonada</taxon>
        <taxon>Parabasalia</taxon>
        <taxon>Trichomonadida</taxon>
        <taxon>Trichomonadidae</taxon>
        <taxon>Trichomonas</taxon>
    </lineage>
</organism>
<dbReference type="InterPro" id="IPR037474">
    <property type="entry name" value="ScaA"/>
</dbReference>
<dbReference type="GO" id="GO:1904515">
    <property type="term" value="P:positive regulation of TORC2 signaling"/>
    <property type="evidence" value="ECO:0000318"/>
    <property type="project" value="GO_Central"/>
</dbReference>